<dbReference type="InterPro" id="IPR037528">
    <property type="entry name" value="ArgB"/>
</dbReference>
<comment type="similarity">
    <text evidence="9">Belongs to the acetylglutamate kinase family. ArgB subfamily.</text>
</comment>
<dbReference type="InterPro" id="IPR001057">
    <property type="entry name" value="Glu/AcGlu_kinase"/>
</dbReference>
<name>A0AA46AGC1_9BACL</name>
<sequence>MEQLIVLKVGGSVLERIHPAFFAQCFDAWRAGTQVVIVHGGGPMISRLMEKQGKKPLFIEGRRVTDEETLSLVQMALSGHVNKQLVTQLINQQVAAIGISGVDLELLKAEPAAPELGYVGRVTDVNVEALDHVLKQGWMPVIASVGVDGDGQVYNINADEAAAAIAVAMCADQLILLSDVDGIQIGGQLLQEADPATIEQGIADGAITGGMIPKARSALQSLAQGIPEVRIVNGAHANGFKQGAGTRIVNQEVIDHGIVSDVSPA</sequence>
<dbReference type="AlphaFoldDB" id="A0AA46AGC1"/>
<dbReference type="Gene3D" id="3.40.1160.10">
    <property type="entry name" value="Acetylglutamate kinase-like"/>
    <property type="match status" value="1"/>
</dbReference>
<dbReference type="SUPFAM" id="SSF53633">
    <property type="entry name" value="Carbamate kinase-like"/>
    <property type="match status" value="1"/>
</dbReference>
<comment type="caution">
    <text evidence="11">The sequence shown here is derived from an EMBL/GenBank/DDBJ whole genome shotgun (WGS) entry which is preliminary data.</text>
</comment>
<evidence type="ECO:0000256" key="6">
    <source>
        <dbReference type="ARBA" id="ARBA00022777"/>
    </source>
</evidence>
<dbReference type="NCBIfam" id="TIGR00761">
    <property type="entry name" value="argB"/>
    <property type="match status" value="1"/>
</dbReference>
<dbReference type="CDD" id="cd04238">
    <property type="entry name" value="AAK_NAGK-like"/>
    <property type="match status" value="1"/>
</dbReference>
<feature type="domain" description="Aspartate/glutamate/uridylate kinase" evidence="10">
    <location>
        <begin position="4"/>
        <end position="233"/>
    </location>
</feature>
<keyword evidence="12" id="KW-1185">Reference proteome</keyword>
<organism evidence="11 12">
    <name type="scientific">Laceyella tengchongensis</name>
    <dbReference type="NCBI Taxonomy" id="574699"/>
    <lineage>
        <taxon>Bacteria</taxon>
        <taxon>Bacillati</taxon>
        <taxon>Bacillota</taxon>
        <taxon>Bacilli</taxon>
        <taxon>Bacillales</taxon>
        <taxon>Thermoactinomycetaceae</taxon>
        <taxon>Laceyella</taxon>
    </lineage>
</organism>
<keyword evidence="4 9" id="KW-0808">Transferase</keyword>
<reference evidence="11" key="1">
    <citation type="submission" date="2017-05" db="EMBL/GenBank/DDBJ databases">
        <authorList>
            <person name="Varghese N."/>
            <person name="Submissions S."/>
        </authorList>
    </citation>
    <scope>NUCLEOTIDE SEQUENCE</scope>
    <source>
        <strain evidence="11">DSM 45262</strain>
    </source>
</reference>
<keyword evidence="9" id="KW-0963">Cytoplasm</keyword>
<protein>
    <recommendedName>
        <fullName evidence="9">Acetylglutamate kinase</fullName>
        <ecNumber evidence="9">2.7.2.8</ecNumber>
    </recommendedName>
    <alternativeName>
        <fullName evidence="9">N-acetyl-L-glutamate 5-phosphotransferase</fullName>
    </alternativeName>
    <alternativeName>
        <fullName evidence="9">NAG kinase</fullName>
        <shortName evidence="9">NAGK</shortName>
    </alternativeName>
</protein>
<feature type="site" description="Transition state stabilizer" evidence="9">
    <location>
        <position position="214"/>
    </location>
</feature>
<dbReference type="EMBL" id="FXTU01000005">
    <property type="protein sequence ID" value="SMP27034.1"/>
    <property type="molecule type" value="Genomic_DNA"/>
</dbReference>
<feature type="binding site" evidence="9">
    <location>
        <position position="63"/>
    </location>
    <ligand>
        <name>substrate</name>
    </ligand>
</feature>
<evidence type="ECO:0000256" key="9">
    <source>
        <dbReference type="HAMAP-Rule" id="MF_00082"/>
    </source>
</evidence>
<keyword evidence="7 9" id="KW-0067">ATP-binding</keyword>
<keyword evidence="5 9" id="KW-0547">Nucleotide-binding</keyword>
<dbReference type="PANTHER" id="PTHR23342:SF0">
    <property type="entry name" value="N-ACETYLGLUTAMATE SYNTHASE, MITOCHONDRIAL"/>
    <property type="match status" value="1"/>
</dbReference>
<dbReference type="HAMAP" id="MF_00082">
    <property type="entry name" value="ArgB"/>
    <property type="match status" value="1"/>
</dbReference>
<dbReference type="PIRSF" id="PIRSF000728">
    <property type="entry name" value="NAGK"/>
    <property type="match status" value="1"/>
</dbReference>
<evidence type="ECO:0000256" key="8">
    <source>
        <dbReference type="ARBA" id="ARBA00048141"/>
    </source>
</evidence>
<evidence type="ECO:0000256" key="5">
    <source>
        <dbReference type="ARBA" id="ARBA00022741"/>
    </source>
</evidence>
<evidence type="ECO:0000256" key="2">
    <source>
        <dbReference type="ARBA" id="ARBA00022571"/>
    </source>
</evidence>
<comment type="pathway">
    <text evidence="1 9">Amino-acid biosynthesis; L-arginine biosynthesis; N(2)-acetyl-L-ornithine from L-glutamate: step 2/4.</text>
</comment>
<dbReference type="PANTHER" id="PTHR23342">
    <property type="entry name" value="N-ACETYLGLUTAMATE SYNTHASE"/>
    <property type="match status" value="1"/>
</dbReference>
<evidence type="ECO:0000256" key="4">
    <source>
        <dbReference type="ARBA" id="ARBA00022679"/>
    </source>
</evidence>
<dbReference type="GO" id="GO:0003991">
    <property type="term" value="F:acetylglutamate kinase activity"/>
    <property type="evidence" value="ECO:0007669"/>
    <property type="project" value="UniProtKB-UniRule"/>
</dbReference>
<dbReference type="PRINTS" id="PR00474">
    <property type="entry name" value="GLU5KINASE"/>
</dbReference>
<dbReference type="Proteomes" id="UP001157946">
    <property type="component" value="Unassembled WGS sequence"/>
</dbReference>
<dbReference type="GO" id="GO:0042450">
    <property type="term" value="P:L-arginine biosynthetic process via ornithine"/>
    <property type="evidence" value="ECO:0007669"/>
    <property type="project" value="UniProtKB-UniRule"/>
</dbReference>
<evidence type="ECO:0000313" key="12">
    <source>
        <dbReference type="Proteomes" id="UP001157946"/>
    </source>
</evidence>
<keyword evidence="3 9" id="KW-0028">Amino-acid biosynthesis</keyword>
<comment type="catalytic activity">
    <reaction evidence="8 9">
        <text>N-acetyl-L-glutamate + ATP = N-acetyl-L-glutamyl 5-phosphate + ADP</text>
        <dbReference type="Rhea" id="RHEA:14629"/>
        <dbReference type="ChEBI" id="CHEBI:30616"/>
        <dbReference type="ChEBI" id="CHEBI:44337"/>
        <dbReference type="ChEBI" id="CHEBI:57936"/>
        <dbReference type="ChEBI" id="CHEBI:456216"/>
        <dbReference type="EC" id="2.7.2.8"/>
    </reaction>
</comment>
<evidence type="ECO:0000256" key="7">
    <source>
        <dbReference type="ARBA" id="ARBA00022840"/>
    </source>
</evidence>
<dbReference type="GO" id="GO:0005524">
    <property type="term" value="F:ATP binding"/>
    <property type="evidence" value="ECO:0007669"/>
    <property type="project" value="UniProtKB-UniRule"/>
</dbReference>
<evidence type="ECO:0000256" key="3">
    <source>
        <dbReference type="ARBA" id="ARBA00022605"/>
    </source>
</evidence>
<dbReference type="InterPro" id="IPR001048">
    <property type="entry name" value="Asp/Glu/Uridylate_kinase"/>
</dbReference>
<evidence type="ECO:0000256" key="1">
    <source>
        <dbReference type="ARBA" id="ARBA00004828"/>
    </source>
</evidence>
<comment type="subcellular location">
    <subcellularLocation>
        <location evidence="9">Cytoplasm</location>
    </subcellularLocation>
</comment>
<dbReference type="InterPro" id="IPR036393">
    <property type="entry name" value="AceGlu_kinase-like_sf"/>
</dbReference>
<keyword evidence="2 9" id="KW-0055">Arginine biosynthesis</keyword>
<dbReference type="InterPro" id="IPR004662">
    <property type="entry name" value="AcgluKinase_fam"/>
</dbReference>
<evidence type="ECO:0000259" key="10">
    <source>
        <dbReference type="Pfam" id="PF00696"/>
    </source>
</evidence>
<dbReference type="EC" id="2.7.2.8" evidence="9"/>
<gene>
    <name evidence="9" type="primary">argB</name>
    <name evidence="11" type="ORF">SAMN06265361_105230</name>
</gene>
<comment type="function">
    <text evidence="9">Catalyzes the ATP-dependent phosphorylation of N-acetyl-L-glutamate.</text>
</comment>
<keyword evidence="6 9" id="KW-0418">Kinase</keyword>
<feature type="site" description="Transition state stabilizer" evidence="9">
    <location>
        <position position="8"/>
    </location>
</feature>
<feature type="binding site" evidence="9">
    <location>
        <begin position="41"/>
        <end position="42"/>
    </location>
    <ligand>
        <name>substrate</name>
    </ligand>
</feature>
<dbReference type="RefSeq" id="WP_181352807.1">
    <property type="nucleotide sequence ID" value="NZ_FXTU01000005.1"/>
</dbReference>
<evidence type="ECO:0000313" key="11">
    <source>
        <dbReference type="EMBL" id="SMP27034.1"/>
    </source>
</evidence>
<accession>A0AA46AGC1</accession>
<dbReference type="GO" id="GO:0005737">
    <property type="term" value="C:cytoplasm"/>
    <property type="evidence" value="ECO:0007669"/>
    <property type="project" value="UniProtKB-SubCell"/>
</dbReference>
<dbReference type="Pfam" id="PF00696">
    <property type="entry name" value="AA_kinase"/>
    <property type="match status" value="1"/>
</dbReference>
<feature type="binding site" evidence="9">
    <location>
        <position position="155"/>
    </location>
    <ligand>
        <name>substrate</name>
    </ligand>
</feature>
<proteinExistence type="inferred from homology"/>